<keyword evidence="2 4" id="KW-0863">Zinc-finger</keyword>
<dbReference type="Gramene" id="ESR33845">
    <property type="protein sequence ID" value="ESR33845"/>
    <property type="gene ID" value="CICLE_v10006228mg"/>
</dbReference>
<dbReference type="OMA" id="EANSKEM"/>
<gene>
    <name evidence="6" type="ORF">CICLE_v10006228mg</name>
</gene>
<accession>V4S4V2</accession>
<dbReference type="InterPro" id="IPR001841">
    <property type="entry name" value="Znf_RING"/>
</dbReference>
<feature type="domain" description="RING-type" evidence="5">
    <location>
        <begin position="76"/>
        <end position="117"/>
    </location>
</feature>
<name>V4S4V2_CITCL</name>
<dbReference type="GO" id="GO:0008270">
    <property type="term" value="F:zinc ion binding"/>
    <property type="evidence" value="ECO:0007669"/>
    <property type="project" value="UniProtKB-KW"/>
</dbReference>
<evidence type="ECO:0000256" key="1">
    <source>
        <dbReference type="ARBA" id="ARBA00022723"/>
    </source>
</evidence>
<protein>
    <recommendedName>
        <fullName evidence="5">RING-type domain-containing protein</fullName>
    </recommendedName>
</protein>
<dbReference type="Gene3D" id="3.30.40.10">
    <property type="entry name" value="Zinc/RING finger domain, C3HC4 (zinc finger)"/>
    <property type="match status" value="1"/>
</dbReference>
<dbReference type="PANTHER" id="PTHR45931">
    <property type="entry name" value="SI:CH211-59O9.10"/>
    <property type="match status" value="1"/>
</dbReference>
<dbReference type="EMBL" id="KI537036">
    <property type="protein sequence ID" value="ESR33845.1"/>
    <property type="molecule type" value="Genomic_DNA"/>
</dbReference>
<evidence type="ECO:0000313" key="7">
    <source>
        <dbReference type="Proteomes" id="UP000030687"/>
    </source>
</evidence>
<reference evidence="6 7" key="1">
    <citation type="submission" date="2013-10" db="EMBL/GenBank/DDBJ databases">
        <authorList>
            <consortium name="International Citrus Genome Consortium"/>
            <person name="Jenkins J."/>
            <person name="Schmutz J."/>
            <person name="Prochnik S."/>
            <person name="Rokhsar D."/>
            <person name="Gmitter F."/>
            <person name="Ollitrault P."/>
            <person name="Machado M."/>
            <person name="Talon M."/>
            <person name="Wincker P."/>
            <person name="Jaillon O."/>
            <person name="Morgante M."/>
        </authorList>
    </citation>
    <scope>NUCLEOTIDE SEQUENCE</scope>
    <source>
        <strain evidence="7">cv. Clemenules</strain>
    </source>
</reference>
<dbReference type="CDD" id="cd16454">
    <property type="entry name" value="RING-H2_PA-TM-RING"/>
    <property type="match status" value="1"/>
</dbReference>
<dbReference type="SUPFAM" id="SSF57850">
    <property type="entry name" value="RING/U-box"/>
    <property type="match status" value="1"/>
</dbReference>
<dbReference type="AlphaFoldDB" id="V4S4V2"/>
<keyword evidence="1" id="KW-0479">Metal-binding</keyword>
<dbReference type="PANTHER" id="PTHR45931:SF25">
    <property type="entry name" value="E3 UBIQUITIN-PROTEIN LIGASE RLIM-LIKE ISOFORM X1"/>
    <property type="match status" value="1"/>
</dbReference>
<dbReference type="Proteomes" id="UP000030687">
    <property type="component" value="Unassembled WGS sequence"/>
</dbReference>
<organism evidence="6 7">
    <name type="scientific">Citrus clementina</name>
    <name type="common">Clementine</name>
    <name type="synonym">Citrus deliciosa x Citrus sinensis</name>
    <dbReference type="NCBI Taxonomy" id="85681"/>
    <lineage>
        <taxon>Eukaryota</taxon>
        <taxon>Viridiplantae</taxon>
        <taxon>Streptophyta</taxon>
        <taxon>Embryophyta</taxon>
        <taxon>Tracheophyta</taxon>
        <taxon>Spermatophyta</taxon>
        <taxon>Magnoliopsida</taxon>
        <taxon>eudicotyledons</taxon>
        <taxon>Gunneridae</taxon>
        <taxon>Pentapetalae</taxon>
        <taxon>rosids</taxon>
        <taxon>malvids</taxon>
        <taxon>Sapindales</taxon>
        <taxon>Rutaceae</taxon>
        <taxon>Aurantioideae</taxon>
        <taxon>Citrus</taxon>
    </lineage>
</organism>
<dbReference type="InterPro" id="IPR051834">
    <property type="entry name" value="RING_finger_E3_ligase"/>
</dbReference>
<evidence type="ECO:0000256" key="4">
    <source>
        <dbReference type="PROSITE-ProRule" id="PRU00175"/>
    </source>
</evidence>
<dbReference type="PROSITE" id="PS50089">
    <property type="entry name" value="ZF_RING_2"/>
    <property type="match status" value="1"/>
</dbReference>
<dbReference type="GO" id="GO:0006511">
    <property type="term" value="P:ubiquitin-dependent protein catabolic process"/>
    <property type="evidence" value="ECO:0007669"/>
    <property type="project" value="TreeGrafter"/>
</dbReference>
<evidence type="ECO:0000313" key="6">
    <source>
        <dbReference type="EMBL" id="ESR33845.1"/>
    </source>
</evidence>
<dbReference type="GO" id="GO:0005634">
    <property type="term" value="C:nucleus"/>
    <property type="evidence" value="ECO:0007669"/>
    <property type="project" value="TreeGrafter"/>
</dbReference>
<evidence type="ECO:0000256" key="2">
    <source>
        <dbReference type="ARBA" id="ARBA00022771"/>
    </source>
</evidence>
<dbReference type="InterPro" id="IPR013083">
    <property type="entry name" value="Znf_RING/FYVE/PHD"/>
</dbReference>
<evidence type="ECO:0000256" key="3">
    <source>
        <dbReference type="ARBA" id="ARBA00022833"/>
    </source>
</evidence>
<evidence type="ECO:0000259" key="5">
    <source>
        <dbReference type="PROSITE" id="PS50089"/>
    </source>
</evidence>
<proteinExistence type="predicted"/>
<dbReference type="SMART" id="SM00184">
    <property type="entry name" value="RING"/>
    <property type="match status" value="1"/>
</dbReference>
<dbReference type="InParanoid" id="V4S4V2"/>
<sequence length="121" mass="13659">MDLDMRLDILEALESAVDFGDLETRHVSQLQREFNENDYEMLLALDENNHQSGASANQINSLPLSTVQTDNFEEACAICLDNPSIGDSIRHLPCLHKFHKDCIDPWLSRRPSCPVCKSSIT</sequence>
<dbReference type="KEGG" id="cic:CICLE_v10006228mg"/>
<dbReference type="FunFam" id="3.30.40.10:FF:000594">
    <property type="entry name" value="RING/U-box superfamily protein"/>
    <property type="match status" value="1"/>
</dbReference>
<dbReference type="OrthoDB" id="8062037at2759"/>
<dbReference type="GO" id="GO:0061630">
    <property type="term" value="F:ubiquitin protein ligase activity"/>
    <property type="evidence" value="ECO:0007669"/>
    <property type="project" value="TreeGrafter"/>
</dbReference>
<dbReference type="eggNOG" id="KOG0800">
    <property type="taxonomic scope" value="Eukaryota"/>
</dbReference>
<keyword evidence="7" id="KW-1185">Reference proteome</keyword>
<dbReference type="Pfam" id="PF13639">
    <property type="entry name" value="zf-RING_2"/>
    <property type="match status" value="1"/>
</dbReference>
<keyword evidence="3" id="KW-0862">Zinc</keyword>